<evidence type="ECO:0000313" key="2">
    <source>
        <dbReference type="EMBL" id="KAF9069574.1"/>
    </source>
</evidence>
<protein>
    <submittedName>
        <fullName evidence="2">Uncharacterized protein</fullName>
    </submittedName>
</protein>
<dbReference type="AlphaFoldDB" id="A0A9P5U879"/>
<keyword evidence="3" id="KW-1185">Reference proteome</keyword>
<keyword evidence="1" id="KW-1133">Transmembrane helix</keyword>
<comment type="caution">
    <text evidence="2">The sequence shown here is derived from an EMBL/GenBank/DDBJ whole genome shotgun (WGS) entry which is preliminary data.</text>
</comment>
<reference evidence="2" key="1">
    <citation type="submission" date="2020-11" db="EMBL/GenBank/DDBJ databases">
        <authorList>
            <consortium name="DOE Joint Genome Institute"/>
            <person name="Ahrendt S."/>
            <person name="Riley R."/>
            <person name="Andreopoulos W."/>
            <person name="Labutti K."/>
            <person name="Pangilinan J."/>
            <person name="Ruiz-Duenas F.J."/>
            <person name="Barrasa J.M."/>
            <person name="Sanchez-Garcia M."/>
            <person name="Camarero S."/>
            <person name="Miyauchi S."/>
            <person name="Serrano A."/>
            <person name="Linde D."/>
            <person name="Babiker R."/>
            <person name="Drula E."/>
            <person name="Ayuso-Fernandez I."/>
            <person name="Pacheco R."/>
            <person name="Padilla G."/>
            <person name="Ferreira P."/>
            <person name="Barriuso J."/>
            <person name="Kellner H."/>
            <person name="Castanera R."/>
            <person name="Alfaro M."/>
            <person name="Ramirez L."/>
            <person name="Pisabarro A.G."/>
            <person name="Kuo A."/>
            <person name="Tritt A."/>
            <person name="Lipzen A."/>
            <person name="He G."/>
            <person name="Yan M."/>
            <person name="Ng V."/>
            <person name="Cullen D."/>
            <person name="Martin F."/>
            <person name="Rosso M.-N."/>
            <person name="Henrissat B."/>
            <person name="Hibbett D."/>
            <person name="Martinez A.T."/>
            <person name="Grigoriev I.V."/>
        </authorList>
    </citation>
    <scope>NUCLEOTIDE SEQUENCE</scope>
    <source>
        <strain evidence="2">AH 40177</strain>
    </source>
</reference>
<keyword evidence="1" id="KW-0812">Transmembrane</keyword>
<evidence type="ECO:0000313" key="3">
    <source>
        <dbReference type="Proteomes" id="UP000772434"/>
    </source>
</evidence>
<feature type="transmembrane region" description="Helical" evidence="1">
    <location>
        <begin position="289"/>
        <end position="310"/>
    </location>
</feature>
<evidence type="ECO:0000256" key="1">
    <source>
        <dbReference type="SAM" id="Phobius"/>
    </source>
</evidence>
<gene>
    <name evidence="2" type="ORF">BDP27DRAFT_1363264</name>
</gene>
<name>A0A9P5U879_9AGAR</name>
<accession>A0A9P5U879</accession>
<dbReference type="EMBL" id="JADNRY010000049">
    <property type="protein sequence ID" value="KAF9069574.1"/>
    <property type="molecule type" value="Genomic_DNA"/>
</dbReference>
<keyword evidence="1" id="KW-0472">Membrane</keyword>
<sequence length="363" mass="41473">MEDKESDTNQWKPTILGEVSSAIQAAFDEARTSGAIPTCSAAGRKSMFLTNCAKPGERTRTEISEEKFQITLHKLEELTTPSDKFLQLAKSMHISKSFSSVALQFFSRKTYKCKLDLYCDLGQSVLLANWLQLIVYDYTRTDSQFLMFLLDFNHTVFLESQRIKRQVDHVDEDTSSFTKVSSVWSFIRANKMVQIFGVHCSPLEAVLSSPSTCQMNIITNSHTIALFSQPTLKCHQNICWNQGVRDDSEETWKARGYSTIHAPSIFDAIRVKSGFYVGTTRYPGDRYCFMVLVLYHWMICIATAFVLNFPNIPMISPSSKVGIDQVRLDIYSRKKNFNAYAENYPDTSWKSIMGTFRLIMQLN</sequence>
<organism evidence="2 3">
    <name type="scientific">Rhodocollybia butyracea</name>
    <dbReference type="NCBI Taxonomy" id="206335"/>
    <lineage>
        <taxon>Eukaryota</taxon>
        <taxon>Fungi</taxon>
        <taxon>Dikarya</taxon>
        <taxon>Basidiomycota</taxon>
        <taxon>Agaricomycotina</taxon>
        <taxon>Agaricomycetes</taxon>
        <taxon>Agaricomycetidae</taxon>
        <taxon>Agaricales</taxon>
        <taxon>Marasmiineae</taxon>
        <taxon>Omphalotaceae</taxon>
        <taxon>Rhodocollybia</taxon>
    </lineage>
</organism>
<dbReference type="Proteomes" id="UP000772434">
    <property type="component" value="Unassembled WGS sequence"/>
</dbReference>
<proteinExistence type="predicted"/>